<reference evidence="6" key="1">
    <citation type="journal article" date="2010" name="Nat. Biotechnol.">
        <title>Draft genome sequence of the oilseed species Ricinus communis.</title>
        <authorList>
            <person name="Chan A.P."/>
            <person name="Crabtree J."/>
            <person name="Zhao Q."/>
            <person name="Lorenzi H."/>
            <person name="Orvis J."/>
            <person name="Puiu D."/>
            <person name="Melake-Berhan A."/>
            <person name="Jones K.M."/>
            <person name="Redman J."/>
            <person name="Chen G."/>
            <person name="Cahoon E.B."/>
            <person name="Gedil M."/>
            <person name="Stanke M."/>
            <person name="Haas B.J."/>
            <person name="Wortman J.R."/>
            <person name="Fraser-Liggett C.M."/>
            <person name="Ravel J."/>
            <person name="Rabinowicz P.D."/>
        </authorList>
    </citation>
    <scope>NUCLEOTIDE SEQUENCE [LARGE SCALE GENOMIC DNA]</scope>
    <source>
        <strain evidence="6">cv. Hale</strain>
    </source>
</reference>
<dbReference type="InParanoid" id="B9SQW9"/>
<name>B9SQW9_RICCO</name>
<dbReference type="EMBL" id="EQ974091">
    <property type="protein sequence ID" value="EEF33981.1"/>
    <property type="molecule type" value="Genomic_DNA"/>
</dbReference>
<dbReference type="PANTHER" id="PTHR19211">
    <property type="entry name" value="ATP-BINDING TRANSPORT PROTEIN-RELATED"/>
    <property type="match status" value="1"/>
</dbReference>
<evidence type="ECO:0000256" key="3">
    <source>
        <dbReference type="ARBA" id="ARBA00022840"/>
    </source>
</evidence>
<keyword evidence="6" id="KW-1185">Reference proteome</keyword>
<evidence type="ECO:0000313" key="6">
    <source>
        <dbReference type="Proteomes" id="UP000008311"/>
    </source>
</evidence>
<dbReference type="SMART" id="SM00382">
    <property type="entry name" value="AAA"/>
    <property type="match status" value="1"/>
</dbReference>
<dbReference type="Proteomes" id="UP000008311">
    <property type="component" value="Unassembled WGS sequence"/>
</dbReference>
<evidence type="ECO:0000313" key="5">
    <source>
        <dbReference type="EMBL" id="EEF33981.1"/>
    </source>
</evidence>
<evidence type="ECO:0000259" key="4">
    <source>
        <dbReference type="PROSITE" id="PS50893"/>
    </source>
</evidence>
<evidence type="ECO:0000256" key="1">
    <source>
        <dbReference type="ARBA" id="ARBA00022737"/>
    </source>
</evidence>
<dbReference type="InterPro" id="IPR027417">
    <property type="entry name" value="P-loop_NTPase"/>
</dbReference>
<feature type="domain" description="ABC transporter" evidence="4">
    <location>
        <begin position="16"/>
        <end position="246"/>
    </location>
</feature>
<dbReference type="Gene3D" id="3.40.50.300">
    <property type="entry name" value="P-loop containing nucleotide triphosphate hydrolases"/>
    <property type="match status" value="1"/>
</dbReference>
<keyword evidence="3" id="KW-0067">ATP-binding</keyword>
<dbReference type="PANTHER" id="PTHR19211:SF14">
    <property type="entry name" value="ATP-BINDING CASSETTE SUB-FAMILY F MEMBER 1"/>
    <property type="match status" value="1"/>
</dbReference>
<dbReference type="CDD" id="cd03221">
    <property type="entry name" value="ABCF_EF-3"/>
    <property type="match status" value="1"/>
</dbReference>
<dbReference type="STRING" id="3988.B9SQW9"/>
<dbReference type="SUPFAM" id="SSF52540">
    <property type="entry name" value="P-loop containing nucleoside triphosphate hydrolases"/>
    <property type="match status" value="1"/>
</dbReference>
<dbReference type="GO" id="GO:0016887">
    <property type="term" value="F:ATP hydrolysis activity"/>
    <property type="evidence" value="ECO:0007669"/>
    <property type="project" value="InterPro"/>
</dbReference>
<dbReference type="eggNOG" id="KOG0066">
    <property type="taxonomic scope" value="Eukaryota"/>
</dbReference>
<sequence length="259" mass="29081">MDGRVLVLEGLDEAGANVKDITIDHFSVAAPGRELLKNASLKISHGKRYGLVGSNGVGKSTLLKLLAWRKIPVPKNIDVLLVEQEVVGDDKTALAAVVAANEELLKVRQEVAYLHDSISDDGDDLYGNDVGEKLGELYEKLQILGSGTAEACASKIWLGWPSLLLLDEPTNHLDLRAVFWLEEYLCRWRKTLLVVSHDRDFLNTVCGEIIHLHDLKLYVYRGNFDDFQSGYGQRRKEMNKKFEIYEQLMKAAKRTGNPF</sequence>
<dbReference type="InterPro" id="IPR050611">
    <property type="entry name" value="ABCF"/>
</dbReference>
<dbReference type="GO" id="GO:0005524">
    <property type="term" value="F:ATP binding"/>
    <property type="evidence" value="ECO:0007669"/>
    <property type="project" value="UniProtKB-KW"/>
</dbReference>
<evidence type="ECO:0000256" key="2">
    <source>
        <dbReference type="ARBA" id="ARBA00022741"/>
    </source>
</evidence>
<dbReference type="InterPro" id="IPR003593">
    <property type="entry name" value="AAA+_ATPase"/>
</dbReference>
<dbReference type="InterPro" id="IPR003439">
    <property type="entry name" value="ABC_transporter-like_ATP-bd"/>
</dbReference>
<proteinExistence type="predicted"/>
<keyword evidence="1" id="KW-0677">Repeat</keyword>
<dbReference type="Pfam" id="PF00005">
    <property type="entry name" value="ABC_tran"/>
    <property type="match status" value="1"/>
</dbReference>
<dbReference type="PROSITE" id="PS50893">
    <property type="entry name" value="ABC_TRANSPORTER_2"/>
    <property type="match status" value="1"/>
</dbReference>
<accession>B9SQW9</accession>
<organism evidence="5 6">
    <name type="scientific">Ricinus communis</name>
    <name type="common">Castor bean</name>
    <dbReference type="NCBI Taxonomy" id="3988"/>
    <lineage>
        <taxon>Eukaryota</taxon>
        <taxon>Viridiplantae</taxon>
        <taxon>Streptophyta</taxon>
        <taxon>Embryophyta</taxon>
        <taxon>Tracheophyta</taxon>
        <taxon>Spermatophyta</taxon>
        <taxon>Magnoliopsida</taxon>
        <taxon>eudicotyledons</taxon>
        <taxon>Gunneridae</taxon>
        <taxon>Pentapetalae</taxon>
        <taxon>rosids</taxon>
        <taxon>fabids</taxon>
        <taxon>Malpighiales</taxon>
        <taxon>Euphorbiaceae</taxon>
        <taxon>Acalyphoideae</taxon>
        <taxon>Acalypheae</taxon>
        <taxon>Ricinus</taxon>
    </lineage>
</organism>
<keyword evidence="2" id="KW-0547">Nucleotide-binding</keyword>
<dbReference type="AlphaFoldDB" id="B9SQW9"/>
<gene>
    <name evidence="5" type="ORF">RCOM_1405160</name>
</gene>
<protein>
    <submittedName>
        <fullName evidence="5">ATP-dependent transporter, putative</fullName>
    </submittedName>
</protein>